<gene>
    <name evidence="9" type="ORF">GQA70_05365</name>
</gene>
<protein>
    <recommendedName>
        <fullName evidence="2">histidine kinase</fullName>
        <ecNumber evidence="2">2.7.13.3</ecNumber>
    </recommendedName>
</protein>
<keyword evidence="7" id="KW-0067">ATP-binding</keyword>
<evidence type="ECO:0000256" key="5">
    <source>
        <dbReference type="ARBA" id="ARBA00022741"/>
    </source>
</evidence>
<dbReference type="InterPro" id="IPR035965">
    <property type="entry name" value="PAS-like_dom_sf"/>
</dbReference>
<dbReference type="SMART" id="SM00911">
    <property type="entry name" value="HWE_HK"/>
    <property type="match status" value="1"/>
</dbReference>
<evidence type="ECO:0000313" key="10">
    <source>
        <dbReference type="Proteomes" id="UP000596387"/>
    </source>
</evidence>
<evidence type="ECO:0000256" key="3">
    <source>
        <dbReference type="ARBA" id="ARBA00022553"/>
    </source>
</evidence>
<dbReference type="EMBL" id="CP047166">
    <property type="protein sequence ID" value="QRF65799.1"/>
    <property type="molecule type" value="Genomic_DNA"/>
</dbReference>
<keyword evidence="10" id="KW-1185">Reference proteome</keyword>
<evidence type="ECO:0000256" key="4">
    <source>
        <dbReference type="ARBA" id="ARBA00022679"/>
    </source>
</evidence>
<keyword evidence="3" id="KW-0597">Phosphoprotein</keyword>
<dbReference type="CDD" id="cd00130">
    <property type="entry name" value="PAS"/>
    <property type="match status" value="1"/>
</dbReference>
<organism evidence="9 10">
    <name type="scientific">Ponticoccus alexandrii</name>
    <dbReference type="NCBI Taxonomy" id="1943633"/>
    <lineage>
        <taxon>Bacteria</taxon>
        <taxon>Pseudomonadati</taxon>
        <taxon>Pseudomonadota</taxon>
        <taxon>Alphaproteobacteria</taxon>
        <taxon>Rhodobacterales</taxon>
        <taxon>Roseobacteraceae</taxon>
        <taxon>Ponticoccus</taxon>
    </lineage>
</organism>
<dbReference type="Pfam" id="PF07536">
    <property type="entry name" value="HWE_HK"/>
    <property type="match status" value="1"/>
</dbReference>
<dbReference type="SUPFAM" id="SSF55785">
    <property type="entry name" value="PYP-like sensor domain (PAS domain)"/>
    <property type="match status" value="1"/>
</dbReference>
<evidence type="ECO:0000256" key="1">
    <source>
        <dbReference type="ARBA" id="ARBA00000085"/>
    </source>
</evidence>
<dbReference type="Pfam" id="PF08447">
    <property type="entry name" value="PAS_3"/>
    <property type="match status" value="1"/>
</dbReference>
<dbReference type="PANTHER" id="PTHR41523:SF8">
    <property type="entry name" value="ETHYLENE RESPONSE SENSOR PROTEIN"/>
    <property type="match status" value="1"/>
</dbReference>
<evidence type="ECO:0000256" key="7">
    <source>
        <dbReference type="ARBA" id="ARBA00022840"/>
    </source>
</evidence>
<evidence type="ECO:0000259" key="8">
    <source>
        <dbReference type="SMART" id="SM00911"/>
    </source>
</evidence>
<dbReference type="InterPro" id="IPR011102">
    <property type="entry name" value="Sig_transdc_His_kinase_HWE"/>
</dbReference>
<reference evidence="9 10" key="1">
    <citation type="submission" date="2019-12" db="EMBL/GenBank/DDBJ databases">
        <title>Complete Genome Sequence of a Quorum-Sensing Bacterium,Rhodobacteraceae bacterium C31, Isolated from a marine microalgae symbiotic bacteria.</title>
        <authorList>
            <person name="Zhang Y."/>
        </authorList>
    </citation>
    <scope>NUCLEOTIDE SEQUENCE [LARGE SCALE GENOMIC DNA]</scope>
    <source>
        <strain evidence="9 10">C31</strain>
    </source>
</reference>
<dbReference type="InterPro" id="IPR000014">
    <property type="entry name" value="PAS"/>
</dbReference>
<dbReference type="RefSeq" id="WP_251374204.1">
    <property type="nucleotide sequence ID" value="NZ_CP047166.1"/>
</dbReference>
<keyword evidence="4" id="KW-0808">Transferase</keyword>
<dbReference type="PANTHER" id="PTHR41523">
    <property type="entry name" value="TWO-COMPONENT SYSTEM SENSOR PROTEIN"/>
    <property type="match status" value="1"/>
</dbReference>
<dbReference type="InterPro" id="IPR013655">
    <property type="entry name" value="PAS_fold_3"/>
</dbReference>
<dbReference type="Gene3D" id="3.30.450.20">
    <property type="entry name" value="PAS domain"/>
    <property type="match status" value="2"/>
</dbReference>
<dbReference type="Proteomes" id="UP000596387">
    <property type="component" value="Chromosome"/>
</dbReference>
<keyword evidence="6" id="KW-0418">Kinase</keyword>
<evidence type="ECO:0000256" key="2">
    <source>
        <dbReference type="ARBA" id="ARBA00012438"/>
    </source>
</evidence>
<name>A0ABX7F8A5_9RHOB</name>
<dbReference type="EC" id="2.7.13.3" evidence="2"/>
<keyword evidence="5" id="KW-0547">Nucleotide-binding</keyword>
<evidence type="ECO:0000256" key="6">
    <source>
        <dbReference type="ARBA" id="ARBA00022777"/>
    </source>
</evidence>
<dbReference type="Gene3D" id="3.30.565.10">
    <property type="entry name" value="Histidine kinase-like ATPase, C-terminal domain"/>
    <property type="match status" value="1"/>
</dbReference>
<evidence type="ECO:0000313" key="9">
    <source>
        <dbReference type="EMBL" id="QRF65799.1"/>
    </source>
</evidence>
<accession>A0ABX7F8A5</accession>
<dbReference type="InterPro" id="IPR036890">
    <property type="entry name" value="HATPase_C_sf"/>
</dbReference>
<feature type="domain" description="Signal transduction histidine kinase HWE region" evidence="8">
    <location>
        <begin position="132"/>
        <end position="213"/>
    </location>
</feature>
<sequence length="318" mass="34846">MSSSGTSLDLAFGYAGIGRWDYDPDGGALLLDETCRALFEIDSGAEVTQSLMQSRVHAEDRERVFGALAALDTEGAVYEEVFRLDLPSGTSRWVRGVARLGVRDGMPKITGVSFDVTTEQDLLAERELHLAEMNHRIKNLFALVSAMISSAARESEDKSVLVDNLRGRVAALDRAHSLMKKTDSNQPLGLAALLERVLAPARTQQTIALSGEEVMVPAKAVTSLVLIFHEWATNSAKYGALRRQDGEIAVTWTMSPEGLHLIWRESAEDYDESAQMGFGSMLIRASAMQLGAEKTRRVENGWLIIDMKVPLAALHEEA</sequence>
<proteinExistence type="predicted"/>
<comment type="catalytic activity">
    <reaction evidence="1">
        <text>ATP + protein L-histidine = ADP + protein N-phospho-L-histidine.</text>
        <dbReference type="EC" id="2.7.13.3"/>
    </reaction>
</comment>